<evidence type="ECO:0000256" key="1">
    <source>
        <dbReference type="ARBA" id="ARBA00022448"/>
    </source>
</evidence>
<gene>
    <name evidence="5" type="ORF">FPZ42_10395</name>
</gene>
<dbReference type="Pfam" id="PF00005">
    <property type="entry name" value="ABC_tran"/>
    <property type="match status" value="1"/>
</dbReference>
<evidence type="ECO:0000259" key="4">
    <source>
        <dbReference type="PROSITE" id="PS50893"/>
    </source>
</evidence>
<dbReference type="RefSeq" id="WP_146271069.1">
    <property type="nucleotide sequence ID" value="NZ_VOEI01000003.1"/>
</dbReference>
<dbReference type="SMART" id="SM00382">
    <property type="entry name" value="AAA"/>
    <property type="match status" value="1"/>
</dbReference>
<dbReference type="InterPro" id="IPR003593">
    <property type="entry name" value="AAA+_ATPase"/>
</dbReference>
<dbReference type="AlphaFoldDB" id="A0A563U3Y6"/>
<accession>A0A563U3Y6</accession>
<reference evidence="5 6" key="1">
    <citation type="submission" date="2019-07" db="EMBL/GenBank/DDBJ databases">
        <authorList>
            <person name="Kim J."/>
        </authorList>
    </citation>
    <scope>NUCLEOTIDE SEQUENCE [LARGE SCALE GENOMIC DNA]</scope>
    <source>
        <strain evidence="5 6">MJ1a</strain>
    </source>
</reference>
<keyword evidence="6" id="KW-1185">Reference proteome</keyword>
<protein>
    <submittedName>
        <fullName evidence="5">ABC transporter ATP-binding protein</fullName>
    </submittedName>
</protein>
<feature type="domain" description="ABC transporter" evidence="4">
    <location>
        <begin position="4"/>
        <end position="218"/>
    </location>
</feature>
<dbReference type="InterPro" id="IPR027417">
    <property type="entry name" value="P-loop_NTPase"/>
</dbReference>
<evidence type="ECO:0000313" key="5">
    <source>
        <dbReference type="EMBL" id="TWR26032.1"/>
    </source>
</evidence>
<keyword evidence="2" id="KW-0547">Nucleotide-binding</keyword>
<keyword evidence="1" id="KW-0813">Transport</keyword>
<dbReference type="GO" id="GO:0016887">
    <property type="term" value="F:ATP hydrolysis activity"/>
    <property type="evidence" value="ECO:0007669"/>
    <property type="project" value="InterPro"/>
</dbReference>
<dbReference type="SUPFAM" id="SSF52540">
    <property type="entry name" value="P-loop containing nucleoside triphosphate hydrolases"/>
    <property type="match status" value="1"/>
</dbReference>
<name>A0A563U3Y6_9SPHI</name>
<dbReference type="PROSITE" id="PS50893">
    <property type="entry name" value="ABC_TRANSPORTER_2"/>
    <property type="match status" value="1"/>
</dbReference>
<dbReference type="PANTHER" id="PTHR42939:SF1">
    <property type="entry name" value="ABC TRANSPORTER ATP-BINDING PROTEIN ALBC-RELATED"/>
    <property type="match status" value="1"/>
</dbReference>
<dbReference type="PANTHER" id="PTHR42939">
    <property type="entry name" value="ABC TRANSPORTER ATP-BINDING PROTEIN ALBC-RELATED"/>
    <property type="match status" value="1"/>
</dbReference>
<keyword evidence="3 5" id="KW-0067">ATP-binding</keyword>
<sequence>MRILKVDSVQMEYQGRKILRDVHLTCKQGEIVGLLGRNGCGKSSLLKVIFGIVKPAYSYVAIDGHAIGKGYHGNQMAYLPQDHYLPKSINIHQLAKFIVDPQLWPSFEQLPIFEICRDKKANELSSGQLRHFETMMVVHSKADFILLDEPFTHISPLQADELKEAMRNCVKTKGIIITDHQYYNILEVSDKLKLLDNGCTKHITDNEQLVSYGYLSGINR</sequence>
<evidence type="ECO:0000256" key="2">
    <source>
        <dbReference type="ARBA" id="ARBA00022741"/>
    </source>
</evidence>
<dbReference type="InterPro" id="IPR051782">
    <property type="entry name" value="ABC_Transporter_VariousFunc"/>
</dbReference>
<evidence type="ECO:0000256" key="3">
    <source>
        <dbReference type="ARBA" id="ARBA00022840"/>
    </source>
</evidence>
<dbReference type="Gene3D" id="3.40.50.300">
    <property type="entry name" value="P-loop containing nucleotide triphosphate hydrolases"/>
    <property type="match status" value="1"/>
</dbReference>
<dbReference type="Proteomes" id="UP000318010">
    <property type="component" value="Unassembled WGS sequence"/>
</dbReference>
<comment type="caution">
    <text evidence="5">The sequence shown here is derived from an EMBL/GenBank/DDBJ whole genome shotgun (WGS) entry which is preliminary data.</text>
</comment>
<organism evidence="5 6">
    <name type="scientific">Mucilaginibacter achroorhodeus</name>
    <dbReference type="NCBI Taxonomy" id="2599294"/>
    <lineage>
        <taxon>Bacteria</taxon>
        <taxon>Pseudomonadati</taxon>
        <taxon>Bacteroidota</taxon>
        <taxon>Sphingobacteriia</taxon>
        <taxon>Sphingobacteriales</taxon>
        <taxon>Sphingobacteriaceae</taxon>
        <taxon>Mucilaginibacter</taxon>
    </lineage>
</organism>
<evidence type="ECO:0000313" key="6">
    <source>
        <dbReference type="Proteomes" id="UP000318010"/>
    </source>
</evidence>
<dbReference type="EMBL" id="VOEI01000003">
    <property type="protein sequence ID" value="TWR26032.1"/>
    <property type="molecule type" value="Genomic_DNA"/>
</dbReference>
<dbReference type="GO" id="GO:0005524">
    <property type="term" value="F:ATP binding"/>
    <property type="evidence" value="ECO:0007669"/>
    <property type="project" value="UniProtKB-KW"/>
</dbReference>
<dbReference type="OrthoDB" id="9785229at2"/>
<proteinExistence type="predicted"/>
<dbReference type="InterPro" id="IPR003439">
    <property type="entry name" value="ABC_transporter-like_ATP-bd"/>
</dbReference>